<proteinExistence type="predicted"/>
<evidence type="ECO:0000313" key="2">
    <source>
        <dbReference type="Proteomes" id="UP001144280"/>
    </source>
</evidence>
<protein>
    <recommendedName>
        <fullName evidence="3">Phage gp6-like head-tail connector protein</fullName>
    </recommendedName>
</protein>
<accession>A0ABQ5R179</accession>
<dbReference type="RefSeq" id="WP_281900535.1">
    <property type="nucleotide sequence ID" value="NZ_BSDI01000032.1"/>
</dbReference>
<keyword evidence="2" id="KW-1185">Reference proteome</keyword>
<dbReference type="InterPro" id="IPR021146">
    <property type="entry name" value="Phage_gp6-like_head-tail"/>
</dbReference>
<sequence length="204" mass="22376">MAWAPDYVTSAELKAFLRISDTDDDAQVALAITAASRAVDTHCGRQFGVVAAAEQRFYTGQWDRRICRWVVVFDDLMSTTNFAAIVQDEDGVTVGTIDEYALEPRNAAAKGRPWTQMVVLLNSAQQPTGARDEVAVTALWGWSAVPSAVKQATLLQASRIFARRQSPYGIAGSPDDGSEMRLLARVDPDVAVVLNPYRRWWAAA</sequence>
<dbReference type="Gene3D" id="1.10.3230.30">
    <property type="entry name" value="Phage gp6-like head-tail connector protein"/>
    <property type="match status" value="1"/>
</dbReference>
<organism evidence="1 2">
    <name type="scientific">Phytohabitans aurantiacus</name>
    <dbReference type="NCBI Taxonomy" id="3016789"/>
    <lineage>
        <taxon>Bacteria</taxon>
        <taxon>Bacillati</taxon>
        <taxon>Actinomycetota</taxon>
        <taxon>Actinomycetes</taxon>
        <taxon>Micromonosporales</taxon>
        <taxon>Micromonosporaceae</taxon>
    </lineage>
</organism>
<evidence type="ECO:0008006" key="3">
    <source>
        <dbReference type="Google" id="ProtNLM"/>
    </source>
</evidence>
<name>A0ABQ5R179_9ACTN</name>
<evidence type="ECO:0000313" key="1">
    <source>
        <dbReference type="EMBL" id="GLI00311.1"/>
    </source>
</evidence>
<reference evidence="1" key="1">
    <citation type="submission" date="2022-12" db="EMBL/GenBank/DDBJ databases">
        <title>New Phytohabitans aurantiacus sp. RD004123 nov., an actinomycete isolated from soil.</title>
        <authorList>
            <person name="Triningsih D.W."/>
            <person name="Harunari E."/>
            <person name="Igarashi Y."/>
        </authorList>
    </citation>
    <scope>NUCLEOTIDE SEQUENCE</scope>
    <source>
        <strain evidence="1">RD004123</strain>
    </source>
</reference>
<dbReference type="CDD" id="cd08054">
    <property type="entry name" value="gp6"/>
    <property type="match status" value="1"/>
</dbReference>
<gene>
    <name evidence="1" type="ORF">Pa4123_55870</name>
</gene>
<comment type="caution">
    <text evidence="1">The sequence shown here is derived from an EMBL/GenBank/DDBJ whole genome shotgun (WGS) entry which is preliminary data.</text>
</comment>
<dbReference type="Pfam" id="PF05135">
    <property type="entry name" value="Phage_connect_1"/>
    <property type="match status" value="1"/>
</dbReference>
<dbReference type="Proteomes" id="UP001144280">
    <property type="component" value="Unassembled WGS sequence"/>
</dbReference>
<dbReference type="EMBL" id="BSDI01000032">
    <property type="protein sequence ID" value="GLI00311.1"/>
    <property type="molecule type" value="Genomic_DNA"/>
</dbReference>